<accession>A0A381ZJM8</accession>
<dbReference type="SUPFAM" id="SSF49313">
    <property type="entry name" value="Cadherin-like"/>
    <property type="match status" value="1"/>
</dbReference>
<dbReference type="Pfam" id="PF17963">
    <property type="entry name" value="Big_9"/>
    <property type="match status" value="1"/>
</dbReference>
<gene>
    <name evidence="1" type="ORF">METZ01_LOCUS142402</name>
</gene>
<organism evidence="1">
    <name type="scientific">marine metagenome</name>
    <dbReference type="NCBI Taxonomy" id="408172"/>
    <lineage>
        <taxon>unclassified sequences</taxon>
        <taxon>metagenomes</taxon>
        <taxon>ecological metagenomes</taxon>
    </lineage>
</organism>
<dbReference type="Gene3D" id="2.60.40.10">
    <property type="entry name" value="Immunoglobulins"/>
    <property type="match status" value="1"/>
</dbReference>
<reference evidence="1" key="1">
    <citation type="submission" date="2018-05" db="EMBL/GenBank/DDBJ databases">
        <authorList>
            <person name="Lanie J.A."/>
            <person name="Ng W.-L."/>
            <person name="Kazmierczak K.M."/>
            <person name="Andrzejewski T.M."/>
            <person name="Davidsen T.M."/>
            <person name="Wayne K.J."/>
            <person name="Tettelin H."/>
            <person name="Glass J.I."/>
            <person name="Rusch D."/>
            <person name="Podicherti R."/>
            <person name="Tsui H.-C.T."/>
            <person name="Winkler M.E."/>
        </authorList>
    </citation>
    <scope>NUCLEOTIDE SEQUENCE</scope>
</reference>
<dbReference type="EMBL" id="UINC01021620">
    <property type="protein sequence ID" value="SVA89548.1"/>
    <property type="molecule type" value="Genomic_DNA"/>
</dbReference>
<evidence type="ECO:0008006" key="2">
    <source>
        <dbReference type="Google" id="ProtNLM"/>
    </source>
</evidence>
<dbReference type="AlphaFoldDB" id="A0A381ZJM8"/>
<sequence>MAKPVVVNAGKNLDDLAKIENKINEGDAEIDLRVVMRNGRWPIGYLEMIQAGKFTNPALCAAWHSDRYQPGTGVYTVSAEVMLIGAEDVYDGVGGVIGWLDSESGVGISFAFNYYDGFQVGTVSFLADDTDANRSLDGLFELDGSPARAATDSAWSVKGSHDSFSSWPRMELTFSSPTEEDMAALEGVTARISASVFKTGKKIIEGTREIVLLTNLPIPEGNKHRIGYFGYWDSIWDEGNKIAFFKNLKIEGEQHNLPPTIEPIGDFTINENGTKEVVVLIDDVELHSTRLKVSAKSSNPALVPTEGIDITSSGSKRTLTISSAADVFGETVITVTVSDGAKQASTAFTLTVNEVNDPPVLSIVRSGEGKLTVEWADGGALQSSDNLKTWRSVENVASPFAADPAEARKYFRVILE</sequence>
<name>A0A381ZJM8_9ZZZZ</name>
<evidence type="ECO:0000313" key="1">
    <source>
        <dbReference type="EMBL" id="SVA89548.1"/>
    </source>
</evidence>
<dbReference type="GO" id="GO:0005509">
    <property type="term" value="F:calcium ion binding"/>
    <property type="evidence" value="ECO:0007669"/>
    <property type="project" value="InterPro"/>
</dbReference>
<dbReference type="InterPro" id="IPR015919">
    <property type="entry name" value="Cadherin-like_sf"/>
</dbReference>
<dbReference type="InterPro" id="IPR013783">
    <property type="entry name" value="Ig-like_fold"/>
</dbReference>
<protein>
    <recommendedName>
        <fullName evidence="2">Cadherin domain-containing protein</fullName>
    </recommendedName>
</protein>
<dbReference type="GO" id="GO:0016020">
    <property type="term" value="C:membrane"/>
    <property type="evidence" value="ECO:0007669"/>
    <property type="project" value="InterPro"/>
</dbReference>
<proteinExistence type="predicted"/>